<keyword evidence="2" id="KW-1185">Reference proteome</keyword>
<protein>
    <submittedName>
        <fullName evidence="1">Uncharacterized protein</fullName>
    </submittedName>
</protein>
<proteinExistence type="predicted"/>
<accession>A0A448XF45</accession>
<evidence type="ECO:0000313" key="2">
    <source>
        <dbReference type="Proteomes" id="UP000784294"/>
    </source>
</evidence>
<dbReference type="Proteomes" id="UP000784294">
    <property type="component" value="Unassembled WGS sequence"/>
</dbReference>
<sequence>MFLKMTLASRSPLADLLSVNGSVPPGSEAERELLKPHLLAALEALPNDARRMRVVWPDCPTRLLEEPLFVAKVAQECGPVDSFNGIL</sequence>
<comment type="caution">
    <text evidence="1">The sequence shown here is derived from an EMBL/GenBank/DDBJ whole genome shotgun (WGS) entry which is preliminary data.</text>
</comment>
<dbReference type="OrthoDB" id="340681at2759"/>
<dbReference type="EMBL" id="CAAALY010249512">
    <property type="protein sequence ID" value="VEL35300.1"/>
    <property type="molecule type" value="Genomic_DNA"/>
</dbReference>
<reference evidence="1" key="1">
    <citation type="submission" date="2018-11" db="EMBL/GenBank/DDBJ databases">
        <authorList>
            <consortium name="Pathogen Informatics"/>
        </authorList>
    </citation>
    <scope>NUCLEOTIDE SEQUENCE</scope>
</reference>
<evidence type="ECO:0000313" key="1">
    <source>
        <dbReference type="EMBL" id="VEL35300.1"/>
    </source>
</evidence>
<gene>
    <name evidence="1" type="ORF">PXEA_LOCUS28740</name>
</gene>
<name>A0A448XF45_9PLAT</name>
<dbReference type="AlphaFoldDB" id="A0A448XF45"/>
<organism evidence="1 2">
    <name type="scientific">Protopolystoma xenopodis</name>
    <dbReference type="NCBI Taxonomy" id="117903"/>
    <lineage>
        <taxon>Eukaryota</taxon>
        <taxon>Metazoa</taxon>
        <taxon>Spiralia</taxon>
        <taxon>Lophotrochozoa</taxon>
        <taxon>Platyhelminthes</taxon>
        <taxon>Monogenea</taxon>
        <taxon>Polyopisthocotylea</taxon>
        <taxon>Polystomatidea</taxon>
        <taxon>Polystomatidae</taxon>
        <taxon>Protopolystoma</taxon>
    </lineage>
</organism>